<reference evidence="2" key="1">
    <citation type="submission" date="2015-08" db="EMBL/GenBank/DDBJ databases">
        <title>Vibrio galatheae sp. nov., a novel member of the Vibrionaceae family isolated from the Solomon Islands.</title>
        <authorList>
            <person name="Giubergia S."/>
            <person name="Machado H."/>
            <person name="Mateiu R.V."/>
            <person name="Gram L."/>
        </authorList>
    </citation>
    <scope>NUCLEOTIDE SEQUENCE [LARGE SCALE GENOMIC DNA]</scope>
    <source>
        <strain evidence="2">DSM 19584</strain>
    </source>
</reference>
<dbReference type="AlphaFoldDB" id="A0A0M0HRZ0"/>
<sequence length="460" mass="50939">MKLKIISSVISIVMLSGCTSMMQKKDFDNFNGKLESGDFLGASELALDNAGYDQESGETDDLLWTLQAGATLNYSGDYELSTKLLDASEKMMKSEDTEGTVSETGELVGSMIGNDAMLDYEQAHYDGIMTNTIKAWNFLSQNDYQNARVELNRAEERQRRAAQHFADIIKERKAELEEEAGESGFLVKQTMESKATKSALSQAGIEYGQWKPYDGYVNPFTTYTYGLNLLLTGKSKSDFQKASDSFKRVYSMTGSKAVKADYELARSMARSNKKSKLKNQVWVIFENGKSTVKEEKRVDLPIFLLSDNVSYAGIAIPRLSQRGVAFSNITANGAKTETVADMDKIISAEFDQEFPYILAREITRVTLKTIAQKQVKDQNALLGDAFAVLQLATTGADIRSFSALPSQYQAVRVEAKNKKVQIKAGNFTLPVELSKDADKHIIYVKAVSPVIAPTVKVVNI</sequence>
<protein>
    <recommendedName>
        <fullName evidence="3">Lipoprotein</fullName>
    </recommendedName>
</protein>
<dbReference type="STRING" id="693.AKJ17_03970"/>
<name>A0A0M0HRZ0_VIBNE</name>
<organism evidence="1 2">
    <name type="scientific">Vibrio nereis</name>
    <dbReference type="NCBI Taxonomy" id="693"/>
    <lineage>
        <taxon>Bacteria</taxon>
        <taxon>Pseudomonadati</taxon>
        <taxon>Pseudomonadota</taxon>
        <taxon>Gammaproteobacteria</taxon>
        <taxon>Vibrionales</taxon>
        <taxon>Vibrionaceae</taxon>
        <taxon>Vibrio</taxon>
    </lineage>
</organism>
<gene>
    <name evidence="1" type="ORF">AKJ17_03970</name>
</gene>
<evidence type="ECO:0008006" key="3">
    <source>
        <dbReference type="Google" id="ProtNLM"/>
    </source>
</evidence>
<proteinExistence type="predicted"/>
<accession>A0A0M0HRZ0</accession>
<comment type="caution">
    <text evidence="1">The sequence shown here is derived from an EMBL/GenBank/DDBJ whole genome shotgun (WGS) entry which is preliminary data.</text>
</comment>
<dbReference type="OrthoDB" id="9769023at2"/>
<evidence type="ECO:0000313" key="2">
    <source>
        <dbReference type="Proteomes" id="UP000037515"/>
    </source>
</evidence>
<keyword evidence="2" id="KW-1185">Reference proteome</keyword>
<dbReference type="PATRIC" id="fig|693.5.peg.801"/>
<evidence type="ECO:0000313" key="1">
    <source>
        <dbReference type="EMBL" id="KOO04831.1"/>
    </source>
</evidence>
<dbReference type="Proteomes" id="UP000037515">
    <property type="component" value="Unassembled WGS sequence"/>
</dbReference>
<dbReference type="EMBL" id="LHPJ01000004">
    <property type="protein sequence ID" value="KOO04831.1"/>
    <property type="molecule type" value="Genomic_DNA"/>
</dbReference>
<dbReference type="PROSITE" id="PS51257">
    <property type="entry name" value="PROKAR_LIPOPROTEIN"/>
    <property type="match status" value="1"/>
</dbReference>